<evidence type="ECO:0000259" key="4">
    <source>
        <dbReference type="PROSITE" id="PS50995"/>
    </source>
</evidence>
<dbReference type="SUPFAM" id="SSF46785">
    <property type="entry name" value="Winged helix' DNA-binding domain"/>
    <property type="match status" value="1"/>
</dbReference>
<sequence>MTSYNDPGRTDGTPTAADYRALATFRFTLRRFIAFSESAAAQVGLMPQQHQTLLAIKALSLESSPSVGNVAEQLLIRHHSAVELIDRLVRMGLLLRCRDQQDRRRVRVALTPLAEQKLAVLASAHLNELRAVRPLLVDLLNHFHE</sequence>
<keyword evidence="1" id="KW-0805">Transcription regulation</keyword>
<dbReference type="Pfam" id="PF12802">
    <property type="entry name" value="MarR_2"/>
    <property type="match status" value="1"/>
</dbReference>
<evidence type="ECO:0000256" key="1">
    <source>
        <dbReference type="ARBA" id="ARBA00023015"/>
    </source>
</evidence>
<dbReference type="SMART" id="SM00347">
    <property type="entry name" value="HTH_MARR"/>
    <property type="match status" value="1"/>
</dbReference>
<dbReference type="AlphaFoldDB" id="A0A2N4UCF9"/>
<dbReference type="InterPro" id="IPR039422">
    <property type="entry name" value="MarR/SlyA-like"/>
</dbReference>
<dbReference type="EMBL" id="PDNV01000011">
    <property type="protein sequence ID" value="PLC52677.1"/>
    <property type="molecule type" value="Genomic_DNA"/>
</dbReference>
<dbReference type="PROSITE" id="PS01117">
    <property type="entry name" value="HTH_MARR_1"/>
    <property type="match status" value="1"/>
</dbReference>
<evidence type="ECO:0000313" key="5">
    <source>
        <dbReference type="EMBL" id="PLC52677.1"/>
    </source>
</evidence>
<dbReference type="InterPro" id="IPR000835">
    <property type="entry name" value="HTH_MarR-typ"/>
</dbReference>
<proteinExistence type="predicted"/>
<dbReference type="OrthoDB" id="8594189at2"/>
<dbReference type="PANTHER" id="PTHR33164:SF43">
    <property type="entry name" value="HTH-TYPE TRANSCRIPTIONAL REPRESSOR YETL"/>
    <property type="match status" value="1"/>
</dbReference>
<dbReference type="InterPro" id="IPR023187">
    <property type="entry name" value="Tscrpt_reg_MarR-type_CS"/>
</dbReference>
<keyword evidence="2" id="KW-0238">DNA-binding</keyword>
<dbReference type="PROSITE" id="PS50995">
    <property type="entry name" value="HTH_MARR_2"/>
    <property type="match status" value="1"/>
</dbReference>
<accession>A0A2N4UCF9</accession>
<dbReference type="Proteomes" id="UP000234328">
    <property type="component" value="Unassembled WGS sequence"/>
</dbReference>
<keyword evidence="3" id="KW-0804">Transcription</keyword>
<evidence type="ECO:0000313" key="6">
    <source>
        <dbReference type="Proteomes" id="UP000234328"/>
    </source>
</evidence>
<feature type="domain" description="HTH marR-type" evidence="4">
    <location>
        <begin position="15"/>
        <end position="145"/>
    </location>
</feature>
<dbReference type="InterPro" id="IPR036388">
    <property type="entry name" value="WH-like_DNA-bd_sf"/>
</dbReference>
<evidence type="ECO:0000256" key="3">
    <source>
        <dbReference type="ARBA" id="ARBA00023163"/>
    </source>
</evidence>
<comment type="caution">
    <text evidence="5">The sequence shown here is derived from an EMBL/GenBank/DDBJ whole genome shotgun (WGS) entry which is preliminary data.</text>
</comment>
<dbReference type="Gene3D" id="1.10.10.10">
    <property type="entry name" value="Winged helix-like DNA-binding domain superfamily/Winged helix DNA-binding domain"/>
    <property type="match status" value="1"/>
</dbReference>
<reference evidence="5 6" key="1">
    <citation type="submission" date="2017-10" db="EMBL/GenBank/DDBJ databases">
        <title>Two draft genome sequences of Pusillimonas sp. strains isolated from a nitrate- and radionuclide-contaminated groundwater in Russia.</title>
        <authorList>
            <person name="Grouzdev D.S."/>
            <person name="Tourova T.P."/>
            <person name="Goeva M.A."/>
            <person name="Babich T.L."/>
            <person name="Sokolova D.S."/>
            <person name="Abdullin R."/>
            <person name="Poltaraus A.B."/>
            <person name="Toshchakov S.V."/>
            <person name="Nazina T.N."/>
        </authorList>
    </citation>
    <scope>NUCLEOTIDE SEQUENCE [LARGE SCALE GENOMIC DNA]</scope>
    <source>
        <strain evidence="5 6">JR1/69-2-13</strain>
    </source>
</reference>
<evidence type="ECO:0000256" key="2">
    <source>
        <dbReference type="ARBA" id="ARBA00023125"/>
    </source>
</evidence>
<dbReference type="GO" id="GO:0006950">
    <property type="term" value="P:response to stress"/>
    <property type="evidence" value="ECO:0007669"/>
    <property type="project" value="TreeGrafter"/>
</dbReference>
<name>A0A2N4UCF9_9BURK</name>
<dbReference type="RefSeq" id="WP_102071136.1">
    <property type="nucleotide sequence ID" value="NZ_PDNV01000011.1"/>
</dbReference>
<dbReference type="PANTHER" id="PTHR33164">
    <property type="entry name" value="TRANSCRIPTIONAL REGULATOR, MARR FAMILY"/>
    <property type="match status" value="1"/>
</dbReference>
<protein>
    <submittedName>
        <fullName evidence="5">MarR family transcriptional regulator</fullName>
    </submittedName>
</protein>
<gene>
    <name evidence="5" type="ORF">CR155_16465</name>
</gene>
<dbReference type="GO" id="GO:0003677">
    <property type="term" value="F:DNA binding"/>
    <property type="evidence" value="ECO:0007669"/>
    <property type="project" value="UniProtKB-KW"/>
</dbReference>
<keyword evidence="6" id="KW-1185">Reference proteome</keyword>
<dbReference type="GO" id="GO:0003700">
    <property type="term" value="F:DNA-binding transcription factor activity"/>
    <property type="evidence" value="ECO:0007669"/>
    <property type="project" value="InterPro"/>
</dbReference>
<organism evidence="5 6">
    <name type="scientific">Pollutimonas nitritireducens</name>
    <dbReference type="NCBI Taxonomy" id="2045209"/>
    <lineage>
        <taxon>Bacteria</taxon>
        <taxon>Pseudomonadati</taxon>
        <taxon>Pseudomonadota</taxon>
        <taxon>Betaproteobacteria</taxon>
        <taxon>Burkholderiales</taxon>
        <taxon>Alcaligenaceae</taxon>
        <taxon>Pollutimonas</taxon>
    </lineage>
</organism>
<dbReference type="InterPro" id="IPR036390">
    <property type="entry name" value="WH_DNA-bd_sf"/>
</dbReference>